<gene>
    <name evidence="3" type="ORF">Rcae01_04082</name>
</gene>
<keyword evidence="2" id="KW-0732">Signal</keyword>
<dbReference type="Proteomes" id="UP001416858">
    <property type="component" value="Unassembled WGS sequence"/>
</dbReference>
<dbReference type="EMBL" id="BAABRO010000010">
    <property type="protein sequence ID" value="GAA5508615.1"/>
    <property type="molecule type" value="Genomic_DNA"/>
</dbReference>
<comment type="caution">
    <text evidence="3">The sequence shown here is derived from an EMBL/GenBank/DDBJ whole genome shotgun (WGS) entry which is preliminary data.</text>
</comment>
<evidence type="ECO:0000313" key="4">
    <source>
        <dbReference type="Proteomes" id="UP001416858"/>
    </source>
</evidence>
<reference evidence="3 4" key="1">
    <citation type="submission" date="2024-02" db="EMBL/GenBank/DDBJ databases">
        <title>Rhodopirellula caenicola NBRC 110016.</title>
        <authorList>
            <person name="Ichikawa N."/>
            <person name="Katano-Makiyama Y."/>
            <person name="Hidaka K."/>
        </authorList>
    </citation>
    <scope>NUCLEOTIDE SEQUENCE [LARGE SCALE GENOMIC DNA]</scope>
    <source>
        <strain evidence="3 4">NBRC 110016</strain>
    </source>
</reference>
<protein>
    <recommendedName>
        <fullName evidence="5">Secreted protein</fullName>
    </recommendedName>
</protein>
<keyword evidence="4" id="KW-1185">Reference proteome</keyword>
<organism evidence="3 4">
    <name type="scientific">Novipirellula caenicola</name>
    <dbReference type="NCBI Taxonomy" id="1536901"/>
    <lineage>
        <taxon>Bacteria</taxon>
        <taxon>Pseudomonadati</taxon>
        <taxon>Planctomycetota</taxon>
        <taxon>Planctomycetia</taxon>
        <taxon>Pirellulales</taxon>
        <taxon>Pirellulaceae</taxon>
        <taxon>Novipirellula</taxon>
    </lineage>
</organism>
<proteinExistence type="predicted"/>
<feature type="region of interest" description="Disordered" evidence="1">
    <location>
        <begin position="153"/>
        <end position="172"/>
    </location>
</feature>
<name>A0ABP9VVI3_9BACT</name>
<evidence type="ECO:0008006" key="5">
    <source>
        <dbReference type="Google" id="ProtNLM"/>
    </source>
</evidence>
<evidence type="ECO:0000313" key="3">
    <source>
        <dbReference type="EMBL" id="GAA5508615.1"/>
    </source>
</evidence>
<feature type="signal peptide" evidence="2">
    <location>
        <begin position="1"/>
        <end position="22"/>
    </location>
</feature>
<accession>A0ABP9VVI3</accession>
<sequence length="377" mass="41170">MPPRQVLSALLCLISLQCGVLAAQKPHEKDTSSELKRDLSAMDASPILSAMMRSAKDPLKSAAFSAHAAEMLDPTAAPIIQPMLAATPWDWQITVPGEISSGQYQFCDLMPASRSAETPYIPGDSFTNNYVTFLKLISSSDPMIQTEIDAARHAVQTPPGSPVDSGNPPDGWTKVRDASLRLQWRMIWAVSSMPNDWTASTTDDLGVKFLFANNQNSEVKQSLLVGPYQLQAKLPDNNTITLGDEQLQSFSIDFESAGWVEIDPGAWFKSGLVRLAQHRKLEFQPGYDHAFFFGRQGLIAQRKVGFLIGSNPTMSWTSQDPANTKIEAASSVSGGGITLEKKGDNFVKIETRNGVTQYSVKPVETSLYIIGVVVGRM</sequence>
<feature type="chain" id="PRO_5047403109" description="Secreted protein" evidence="2">
    <location>
        <begin position="23"/>
        <end position="377"/>
    </location>
</feature>
<evidence type="ECO:0000256" key="2">
    <source>
        <dbReference type="SAM" id="SignalP"/>
    </source>
</evidence>
<evidence type="ECO:0000256" key="1">
    <source>
        <dbReference type="SAM" id="MobiDB-lite"/>
    </source>
</evidence>